<gene>
    <name evidence="10" type="ORF">PoB_003990000</name>
</gene>
<dbReference type="Proteomes" id="UP000735302">
    <property type="component" value="Unassembled WGS sequence"/>
</dbReference>
<evidence type="ECO:0000256" key="3">
    <source>
        <dbReference type="ARBA" id="ARBA00022737"/>
    </source>
</evidence>
<dbReference type="PROSITE" id="PS00028">
    <property type="entry name" value="ZINC_FINGER_C2H2_1"/>
    <property type="match status" value="2"/>
</dbReference>
<reference evidence="10 11" key="1">
    <citation type="journal article" date="2021" name="Elife">
        <title>Chloroplast acquisition without the gene transfer in kleptoplastic sea slugs, Plakobranchus ocellatus.</title>
        <authorList>
            <person name="Maeda T."/>
            <person name="Takahashi S."/>
            <person name="Yoshida T."/>
            <person name="Shimamura S."/>
            <person name="Takaki Y."/>
            <person name="Nagai Y."/>
            <person name="Toyoda A."/>
            <person name="Suzuki Y."/>
            <person name="Arimoto A."/>
            <person name="Ishii H."/>
            <person name="Satoh N."/>
            <person name="Nishiyama T."/>
            <person name="Hasebe M."/>
            <person name="Maruyama T."/>
            <person name="Minagawa J."/>
            <person name="Obokata J."/>
            <person name="Shigenobu S."/>
        </authorList>
    </citation>
    <scope>NUCLEOTIDE SEQUENCE [LARGE SCALE GENOMIC DNA]</scope>
</reference>
<dbReference type="EMBL" id="BLXT01004491">
    <property type="protein sequence ID" value="GFO13395.1"/>
    <property type="molecule type" value="Genomic_DNA"/>
</dbReference>
<sequence length="627" mass="69244">MDYDSSTKFISSLAKFLQSLCNGYVEFDNGVQVIGHLYLNVDTGKTIDYVLNEKVCKTDENSVTFISNSFHAQPAEKPKPPGKQSDQDSEKNLKAEDLENSNQGENRPSNASSRNQSSNSHAGTKRPNSPQKQSKQDRSGRASPKSKKSRTDFDSVDSTLSENIDSNSAAAYQQSLSHEASFNESYQQNFFPNDENSLGDGQEQRDVKPTFDTDVTFIKEEYAPSSGLQADNQDDGSQVDNSSAYSHSYSNQQFHPGGYSNQSSFNSSNQRSSFNPAGDRSMFNSGTSQMEGGDISNDPSGTAELSAIGQHCFPPTSRQPNSEFGRVGSYESQAITHHGLDYVGSKSDPIKSPVPGLKKEIRQTSIVYYKGPPRWADRARKFSCYICEKSFVANRDLEGHINSVHLKCKPFQSIIESIFNEESKTSLQSTDPAGFGIPFGRNVVNDGLDWKSLNLQQSNLVHVSGDIGLGPRKFRSLFRSFDIQCKKCAFTSRDPLVMANHKRLCNGKKHLTCTVCSKVLSRYDALAEHLRGIHGIGEKVGCKFCGKNFKYRPQMYQHQAVCPLRPPKSESVLLSSQTVHTFSHADEDANAKLSFPYDVMTTTSGGTGTYGNIAMDQKDSSLIRLAQ</sequence>
<feature type="compositionally biased region" description="Low complexity" evidence="8">
    <location>
        <begin position="106"/>
        <end position="120"/>
    </location>
</feature>
<protein>
    <submittedName>
        <fullName evidence="10">Zinc finger protein 454</fullName>
    </submittedName>
</protein>
<evidence type="ECO:0000256" key="5">
    <source>
        <dbReference type="ARBA" id="ARBA00022833"/>
    </source>
</evidence>
<feature type="region of interest" description="Disordered" evidence="8">
    <location>
        <begin position="222"/>
        <end position="325"/>
    </location>
</feature>
<evidence type="ECO:0000256" key="8">
    <source>
        <dbReference type="SAM" id="MobiDB-lite"/>
    </source>
</evidence>
<dbReference type="InterPro" id="IPR013087">
    <property type="entry name" value="Znf_C2H2_type"/>
</dbReference>
<feature type="compositionally biased region" description="Polar residues" evidence="8">
    <location>
        <begin position="226"/>
        <end position="254"/>
    </location>
</feature>
<evidence type="ECO:0000256" key="2">
    <source>
        <dbReference type="ARBA" id="ARBA00022723"/>
    </source>
</evidence>
<dbReference type="PANTHER" id="PTHR24394:SF44">
    <property type="entry name" value="ZINC FINGER PROTEIN 271-LIKE"/>
    <property type="match status" value="1"/>
</dbReference>
<dbReference type="PROSITE" id="PS50157">
    <property type="entry name" value="ZINC_FINGER_C2H2_2"/>
    <property type="match status" value="2"/>
</dbReference>
<evidence type="ECO:0000256" key="1">
    <source>
        <dbReference type="ARBA" id="ARBA00004123"/>
    </source>
</evidence>
<dbReference type="SUPFAM" id="SSF57667">
    <property type="entry name" value="beta-beta-alpha zinc fingers"/>
    <property type="match status" value="1"/>
</dbReference>
<feature type="domain" description="C2H2-type" evidence="9">
    <location>
        <begin position="511"/>
        <end position="534"/>
    </location>
</feature>
<evidence type="ECO:0000256" key="7">
    <source>
        <dbReference type="PROSITE-ProRule" id="PRU00042"/>
    </source>
</evidence>
<evidence type="ECO:0000256" key="4">
    <source>
        <dbReference type="ARBA" id="ARBA00022771"/>
    </source>
</evidence>
<feature type="compositionally biased region" description="Low complexity" evidence="8">
    <location>
        <begin position="260"/>
        <end position="275"/>
    </location>
</feature>
<name>A0AAV4B2V1_9GAST</name>
<dbReference type="AlphaFoldDB" id="A0AAV4B2V1"/>
<evidence type="ECO:0000313" key="11">
    <source>
        <dbReference type="Proteomes" id="UP000735302"/>
    </source>
</evidence>
<proteinExistence type="predicted"/>
<keyword evidence="3" id="KW-0677">Repeat</keyword>
<dbReference type="InterPro" id="IPR036236">
    <property type="entry name" value="Znf_C2H2_sf"/>
</dbReference>
<organism evidence="10 11">
    <name type="scientific">Plakobranchus ocellatus</name>
    <dbReference type="NCBI Taxonomy" id="259542"/>
    <lineage>
        <taxon>Eukaryota</taxon>
        <taxon>Metazoa</taxon>
        <taxon>Spiralia</taxon>
        <taxon>Lophotrochozoa</taxon>
        <taxon>Mollusca</taxon>
        <taxon>Gastropoda</taxon>
        <taxon>Heterobranchia</taxon>
        <taxon>Euthyneura</taxon>
        <taxon>Panpulmonata</taxon>
        <taxon>Sacoglossa</taxon>
        <taxon>Placobranchoidea</taxon>
        <taxon>Plakobranchidae</taxon>
        <taxon>Plakobranchus</taxon>
    </lineage>
</organism>
<dbReference type="GO" id="GO:0000981">
    <property type="term" value="F:DNA-binding transcription factor activity, RNA polymerase II-specific"/>
    <property type="evidence" value="ECO:0007669"/>
    <property type="project" value="TreeGrafter"/>
</dbReference>
<comment type="caution">
    <text evidence="10">The sequence shown here is derived from an EMBL/GenBank/DDBJ whole genome shotgun (WGS) entry which is preliminary data.</text>
</comment>
<feature type="region of interest" description="Disordered" evidence="8">
    <location>
        <begin position="189"/>
        <end position="209"/>
    </location>
</feature>
<dbReference type="Gene3D" id="3.30.160.60">
    <property type="entry name" value="Classic Zinc Finger"/>
    <property type="match status" value="1"/>
</dbReference>
<evidence type="ECO:0000259" key="9">
    <source>
        <dbReference type="PROSITE" id="PS50157"/>
    </source>
</evidence>
<comment type="subcellular location">
    <subcellularLocation>
        <location evidence="1">Nucleus</location>
    </subcellularLocation>
</comment>
<evidence type="ECO:0000313" key="10">
    <source>
        <dbReference type="EMBL" id="GFO13395.1"/>
    </source>
</evidence>
<keyword evidence="4 7" id="KW-0863">Zinc-finger</keyword>
<dbReference type="PANTHER" id="PTHR24394">
    <property type="entry name" value="ZINC FINGER PROTEIN"/>
    <property type="match status" value="1"/>
</dbReference>
<dbReference type="GO" id="GO:0008270">
    <property type="term" value="F:zinc ion binding"/>
    <property type="evidence" value="ECO:0007669"/>
    <property type="project" value="UniProtKB-KW"/>
</dbReference>
<keyword evidence="6" id="KW-0539">Nucleus</keyword>
<dbReference type="GO" id="GO:0005634">
    <property type="term" value="C:nucleus"/>
    <property type="evidence" value="ECO:0007669"/>
    <property type="project" value="UniProtKB-SubCell"/>
</dbReference>
<evidence type="ECO:0000256" key="6">
    <source>
        <dbReference type="ARBA" id="ARBA00023242"/>
    </source>
</evidence>
<keyword evidence="5" id="KW-0862">Zinc</keyword>
<keyword evidence="11" id="KW-1185">Reference proteome</keyword>
<feature type="compositionally biased region" description="Basic and acidic residues" evidence="8">
    <location>
        <begin position="74"/>
        <end position="97"/>
    </location>
</feature>
<dbReference type="SMART" id="SM00355">
    <property type="entry name" value="ZnF_C2H2"/>
    <property type="match status" value="4"/>
</dbReference>
<feature type="region of interest" description="Disordered" evidence="8">
    <location>
        <begin position="70"/>
        <end position="160"/>
    </location>
</feature>
<keyword evidence="2" id="KW-0479">Metal-binding</keyword>
<feature type="domain" description="C2H2-type" evidence="9">
    <location>
        <begin position="382"/>
        <end position="410"/>
    </location>
</feature>
<accession>A0AAV4B2V1</accession>